<dbReference type="Gene3D" id="3.90.550.10">
    <property type="entry name" value="Spore Coat Polysaccharide Biosynthesis Protein SpsA, Chain A"/>
    <property type="match status" value="1"/>
</dbReference>
<dbReference type="Proteomes" id="UP000034154">
    <property type="component" value="Unassembled WGS sequence"/>
</dbReference>
<sequence>MKDLSIFIVHYNTPRLLRQTLKGLYRFAPNCSHEIIVVDNNPKSRVADQVKSEFPGVKIVVNEKNLGFGRGMNSAAAVADGRHFLIFNPDIAILEGSLDKLVNFLDEHPRVGAVGPKLLNPDRSLQTSCYRFAKPLTILARRLPLAEKIPSLKKELDRYLMNDFDHSSTKEIDYLLGASLLVRREAWEKTGGFDPEYFMYFEDQDLCRHLWQLGWKVMYYPESEIVHYHRRETAEGNLLEQLFNPLTRIQIKSARYYFKKWQ</sequence>
<evidence type="ECO:0008006" key="3">
    <source>
        <dbReference type="Google" id="ProtNLM"/>
    </source>
</evidence>
<accession>A0A0G1JDJ0</accession>
<evidence type="ECO:0000313" key="1">
    <source>
        <dbReference type="EMBL" id="KKT69448.1"/>
    </source>
</evidence>
<protein>
    <recommendedName>
        <fullName evidence="3">Glycosyl transferase family 2</fullName>
    </recommendedName>
</protein>
<evidence type="ECO:0000313" key="2">
    <source>
        <dbReference type="Proteomes" id="UP000034154"/>
    </source>
</evidence>
<dbReference type="Pfam" id="PF13641">
    <property type="entry name" value="Glyco_tranf_2_3"/>
    <property type="match status" value="1"/>
</dbReference>
<comment type="caution">
    <text evidence="1">The sequence shown here is derived from an EMBL/GenBank/DDBJ whole genome shotgun (WGS) entry which is preliminary data.</text>
</comment>
<dbReference type="InterPro" id="IPR029044">
    <property type="entry name" value="Nucleotide-diphossugar_trans"/>
</dbReference>
<name>A0A0G1JDJ0_9BACT</name>
<dbReference type="PANTHER" id="PTHR43179">
    <property type="entry name" value="RHAMNOSYLTRANSFERASE WBBL"/>
    <property type="match status" value="1"/>
</dbReference>
<dbReference type="SUPFAM" id="SSF53448">
    <property type="entry name" value="Nucleotide-diphospho-sugar transferases"/>
    <property type="match status" value="1"/>
</dbReference>
<dbReference type="AlphaFoldDB" id="A0A0G1JDJ0"/>
<proteinExistence type="predicted"/>
<organism evidence="1 2">
    <name type="scientific">Candidatus Uhrbacteria bacterium GW2011_GWF2_44_350</name>
    <dbReference type="NCBI Taxonomy" id="1619000"/>
    <lineage>
        <taxon>Bacteria</taxon>
        <taxon>Candidatus Uhriibacteriota</taxon>
    </lineage>
</organism>
<dbReference type="PANTHER" id="PTHR43179:SF7">
    <property type="entry name" value="RHAMNOSYLTRANSFERASE WBBL"/>
    <property type="match status" value="1"/>
</dbReference>
<dbReference type="EMBL" id="LCJB01000059">
    <property type="protein sequence ID" value="KKT69448.1"/>
    <property type="molecule type" value="Genomic_DNA"/>
</dbReference>
<gene>
    <name evidence="1" type="ORF">UW63_C0059G0003</name>
</gene>
<dbReference type="CDD" id="cd04186">
    <property type="entry name" value="GT_2_like_c"/>
    <property type="match status" value="1"/>
</dbReference>
<reference evidence="1 2" key="1">
    <citation type="journal article" date="2015" name="Nature">
        <title>rRNA introns, odd ribosomes, and small enigmatic genomes across a large radiation of phyla.</title>
        <authorList>
            <person name="Brown C.T."/>
            <person name="Hug L.A."/>
            <person name="Thomas B.C."/>
            <person name="Sharon I."/>
            <person name="Castelle C.J."/>
            <person name="Singh A."/>
            <person name="Wilkins M.J."/>
            <person name="Williams K.H."/>
            <person name="Banfield J.F."/>
        </authorList>
    </citation>
    <scope>NUCLEOTIDE SEQUENCE [LARGE SCALE GENOMIC DNA]</scope>
</reference>